<reference evidence="1" key="2">
    <citation type="journal article" date="2022" name="New Phytol.">
        <title>Evolutionary transition to the ectomycorrhizal habit in the genomes of a hyperdiverse lineage of mushroom-forming fungi.</title>
        <authorList>
            <person name="Looney B."/>
            <person name="Miyauchi S."/>
            <person name="Morin E."/>
            <person name="Drula E."/>
            <person name="Courty P.E."/>
            <person name="Kohler A."/>
            <person name="Kuo A."/>
            <person name="LaButti K."/>
            <person name="Pangilinan J."/>
            <person name="Lipzen A."/>
            <person name="Riley R."/>
            <person name="Andreopoulos W."/>
            <person name="He G."/>
            <person name="Johnson J."/>
            <person name="Nolan M."/>
            <person name="Tritt A."/>
            <person name="Barry K.W."/>
            <person name="Grigoriev I.V."/>
            <person name="Nagy L.G."/>
            <person name="Hibbett D."/>
            <person name="Henrissat B."/>
            <person name="Matheny P.B."/>
            <person name="Labbe J."/>
            <person name="Martin F.M."/>
        </authorList>
    </citation>
    <scope>NUCLEOTIDE SEQUENCE</scope>
    <source>
        <strain evidence="1">FP105234-sp</strain>
    </source>
</reference>
<dbReference type="Proteomes" id="UP000814033">
    <property type="component" value="Unassembled WGS sequence"/>
</dbReference>
<name>A0ACB8RMY1_9AGAM</name>
<protein>
    <submittedName>
        <fullName evidence="1">Uncharacterized protein</fullName>
    </submittedName>
</protein>
<reference evidence="1" key="1">
    <citation type="submission" date="2021-02" db="EMBL/GenBank/DDBJ databases">
        <authorList>
            <consortium name="DOE Joint Genome Institute"/>
            <person name="Ahrendt S."/>
            <person name="Looney B.P."/>
            <person name="Miyauchi S."/>
            <person name="Morin E."/>
            <person name="Drula E."/>
            <person name="Courty P.E."/>
            <person name="Chicoki N."/>
            <person name="Fauchery L."/>
            <person name="Kohler A."/>
            <person name="Kuo A."/>
            <person name="Labutti K."/>
            <person name="Pangilinan J."/>
            <person name="Lipzen A."/>
            <person name="Riley R."/>
            <person name="Andreopoulos W."/>
            <person name="He G."/>
            <person name="Johnson J."/>
            <person name="Barry K.W."/>
            <person name="Grigoriev I.V."/>
            <person name="Nagy L."/>
            <person name="Hibbett D."/>
            <person name="Henrissat B."/>
            <person name="Matheny P.B."/>
            <person name="Labbe J."/>
            <person name="Martin F."/>
        </authorList>
    </citation>
    <scope>NUCLEOTIDE SEQUENCE</scope>
    <source>
        <strain evidence="1">FP105234-sp</strain>
    </source>
</reference>
<gene>
    <name evidence="1" type="ORF">FA95DRAFT_121135</name>
</gene>
<dbReference type="EMBL" id="MU275949">
    <property type="protein sequence ID" value="KAI0045544.1"/>
    <property type="molecule type" value="Genomic_DNA"/>
</dbReference>
<organism evidence="1 2">
    <name type="scientific">Auriscalpium vulgare</name>
    <dbReference type="NCBI Taxonomy" id="40419"/>
    <lineage>
        <taxon>Eukaryota</taxon>
        <taxon>Fungi</taxon>
        <taxon>Dikarya</taxon>
        <taxon>Basidiomycota</taxon>
        <taxon>Agaricomycotina</taxon>
        <taxon>Agaricomycetes</taxon>
        <taxon>Russulales</taxon>
        <taxon>Auriscalpiaceae</taxon>
        <taxon>Auriscalpium</taxon>
    </lineage>
</organism>
<evidence type="ECO:0000313" key="1">
    <source>
        <dbReference type="EMBL" id="KAI0045544.1"/>
    </source>
</evidence>
<keyword evidence="2" id="KW-1185">Reference proteome</keyword>
<sequence>MTVQDDLMPRRSISHVDNLPQLPESYKLVARPVKDAYAPMDCSDDAFGPSHPPASIVPSKTLGSMGPPVPTFGDATAYIESHQSRLHRKPELELRIPSPPDGSRLPLKRKTNKQPVAFRVIPQETGIGADKDTDHPSSVDVSPPRKKDKQRAVEDQRQRRHDIKSYVAQLRELMAVDPTLSERSTMAAAVEDMACLHRRCLELEDALETQQQELEEFQAACYEMEDDVNLITMDVNRIKAAYIALLRERRMSGA</sequence>
<comment type="caution">
    <text evidence="1">The sequence shown here is derived from an EMBL/GenBank/DDBJ whole genome shotgun (WGS) entry which is preliminary data.</text>
</comment>
<evidence type="ECO:0000313" key="2">
    <source>
        <dbReference type="Proteomes" id="UP000814033"/>
    </source>
</evidence>
<proteinExistence type="predicted"/>
<accession>A0ACB8RMY1</accession>